<dbReference type="AlphaFoldDB" id="A0A7I4YTK3"/>
<accession>A0A7I4YTK3</accession>
<organism evidence="2 3">
    <name type="scientific">Haemonchus contortus</name>
    <name type="common">Barber pole worm</name>
    <dbReference type="NCBI Taxonomy" id="6289"/>
    <lineage>
        <taxon>Eukaryota</taxon>
        <taxon>Metazoa</taxon>
        <taxon>Ecdysozoa</taxon>
        <taxon>Nematoda</taxon>
        <taxon>Chromadorea</taxon>
        <taxon>Rhabditida</taxon>
        <taxon>Rhabditina</taxon>
        <taxon>Rhabditomorpha</taxon>
        <taxon>Strongyloidea</taxon>
        <taxon>Trichostrongylidae</taxon>
        <taxon>Haemonchus</taxon>
    </lineage>
</organism>
<evidence type="ECO:0000256" key="1">
    <source>
        <dbReference type="SAM" id="SignalP"/>
    </source>
</evidence>
<keyword evidence="2" id="KW-1185">Reference proteome</keyword>
<evidence type="ECO:0000313" key="2">
    <source>
        <dbReference type="Proteomes" id="UP000025227"/>
    </source>
</evidence>
<feature type="signal peptide" evidence="1">
    <location>
        <begin position="1"/>
        <end position="27"/>
    </location>
</feature>
<name>A0A7I4YTK3_HAECO</name>
<sequence length="243" mass="27126">MLGQESLLVVQFLAILLFDSLLSEACAALPPGQEKIMEFQLSGFSLPEEMVYSTNGKAQGVAPSMALTKERARKKIDGYIKQKMLSAMREQMADKKLSKEDQSKVKKQIQFMRSTYDPLQCNDARSLTSETSKTVEFDSESSGNAYNCVVTQNEVIKVCKGKKCGESSEASSSDKTPIARLQQIPGKFTTYDVKIKIRNARVANWDDSSWEQFLDKVKENLGKGRFSDQFGGATIETIDSYYS</sequence>
<feature type="chain" id="PRO_5029851007" evidence="1">
    <location>
        <begin position="28"/>
        <end position="243"/>
    </location>
</feature>
<dbReference type="WBParaSite" id="HCON_00136080-00001">
    <property type="protein sequence ID" value="HCON_00136080-00001"/>
    <property type="gene ID" value="HCON_00136080"/>
</dbReference>
<dbReference type="OrthoDB" id="5793088at2759"/>
<dbReference type="Proteomes" id="UP000025227">
    <property type="component" value="Unplaced"/>
</dbReference>
<evidence type="ECO:0000313" key="3">
    <source>
        <dbReference type="WBParaSite" id="HCON_00136080-00001"/>
    </source>
</evidence>
<protein>
    <submittedName>
        <fullName evidence="3">Signal peptide containing protein</fullName>
    </submittedName>
</protein>
<dbReference type="OMA" id="ARVANWD"/>
<keyword evidence="1" id="KW-0732">Signal</keyword>
<proteinExistence type="predicted"/>
<reference evidence="3" key="1">
    <citation type="submission" date="2020-12" db="UniProtKB">
        <authorList>
            <consortium name="WormBaseParasite"/>
        </authorList>
    </citation>
    <scope>IDENTIFICATION</scope>
    <source>
        <strain evidence="3">MHco3</strain>
    </source>
</reference>